<gene>
    <name evidence="7" type="ORF">BJ875DRAFT_227095</name>
</gene>
<feature type="repeat" description="WD" evidence="5">
    <location>
        <begin position="123"/>
        <end position="154"/>
    </location>
</feature>
<dbReference type="FunFam" id="2.130.10.10:FF:000929">
    <property type="entry name" value="Ribosomal assembly complex component Ipi3"/>
    <property type="match status" value="1"/>
</dbReference>
<dbReference type="PANTHER" id="PTHR18763">
    <property type="entry name" value="WD-REPEAT PROTEIN 18"/>
    <property type="match status" value="1"/>
</dbReference>
<dbReference type="GO" id="GO:0005656">
    <property type="term" value="C:nuclear pre-replicative complex"/>
    <property type="evidence" value="ECO:0007669"/>
    <property type="project" value="TreeGrafter"/>
</dbReference>
<evidence type="ECO:0000256" key="5">
    <source>
        <dbReference type="PROSITE-ProRule" id="PRU00221"/>
    </source>
</evidence>
<dbReference type="OrthoDB" id="756370at2759"/>
<proteinExistence type="inferred from homology"/>
<evidence type="ECO:0000256" key="4">
    <source>
        <dbReference type="ARBA" id="ARBA00022737"/>
    </source>
</evidence>
<feature type="repeat" description="WD" evidence="5">
    <location>
        <begin position="172"/>
        <end position="216"/>
    </location>
</feature>
<dbReference type="GO" id="GO:0120330">
    <property type="term" value="C:rixosome complex"/>
    <property type="evidence" value="ECO:0007669"/>
    <property type="project" value="UniProtKB-UniRule"/>
</dbReference>
<evidence type="ECO:0000256" key="6">
    <source>
        <dbReference type="RuleBase" id="RU369067"/>
    </source>
</evidence>
<comment type="subcellular location">
    <subcellularLocation>
        <location evidence="6">Nucleus</location>
    </subcellularLocation>
</comment>
<dbReference type="Gene3D" id="2.130.10.10">
    <property type="entry name" value="YVTN repeat-like/Quinoprotein amine dehydrogenase"/>
    <property type="match status" value="1"/>
</dbReference>
<comment type="caution">
    <text evidence="7">The sequence shown here is derived from an EMBL/GenBank/DDBJ whole genome shotgun (WGS) entry which is preliminary data.</text>
</comment>
<dbReference type="InterPro" id="IPR001680">
    <property type="entry name" value="WD40_rpt"/>
</dbReference>
<dbReference type="Pfam" id="PF00400">
    <property type="entry name" value="WD40"/>
    <property type="match status" value="2"/>
</dbReference>
<dbReference type="InterPro" id="IPR045227">
    <property type="entry name" value="WDR18/Ipi3/RID3"/>
</dbReference>
<evidence type="ECO:0000313" key="7">
    <source>
        <dbReference type="EMBL" id="KAG9228710.1"/>
    </source>
</evidence>
<comment type="function">
    <text evidence="1 6">Component of the RIX1 complex required for processing of ITS2 sequences from 35S pre-rRNA.</text>
</comment>
<dbReference type="SUPFAM" id="SSF50978">
    <property type="entry name" value="WD40 repeat-like"/>
    <property type="match status" value="1"/>
</dbReference>
<sequence>MLPEGFITSIRAQPKSANTEIAKDVGIYLHELHPTHAIKSSFKKSSAPVNALAANSTHIFAAQVDKAVVHVYSRERGNQEALVSFPERIRSLTLAGESVLLIGTVEGRIILWEVFTGRMVSTPAAHLQAVACIAATKSHLVTGSDDSNINVWSLPRLLAWGSKETFEPLRSLSNHRSAITSLAMGQSTNQTNICVSASKDNTVIVWNHHSGDLLRTFLLPSSPLCLALDPCSRAVYAGFEDGSLQAIEFFEANSMLNPLYDANVQSTPVQVTQSPWTSPSDSSSALCLGLNYDGTVIYSGHCSGKVSQWDTGRRAFACELTDLNAPVTNLIMLSPFPPTTTTRASAVIKPKLGEVQQTFTAQFCGPTPVSDFDRALHSPGFPLDMLNDAISRFSHPVGASSSGDDKLRKENEELWGVVNENQELQHKTLEKYHKLKSNKA</sequence>
<evidence type="ECO:0000256" key="1">
    <source>
        <dbReference type="ARBA" id="ARBA00002355"/>
    </source>
</evidence>
<keyword evidence="8" id="KW-1185">Reference proteome</keyword>
<dbReference type="EMBL" id="MU251874">
    <property type="protein sequence ID" value="KAG9228710.1"/>
    <property type="molecule type" value="Genomic_DNA"/>
</dbReference>
<dbReference type="GO" id="GO:0006364">
    <property type="term" value="P:rRNA processing"/>
    <property type="evidence" value="ECO:0007669"/>
    <property type="project" value="UniProtKB-UniRule"/>
</dbReference>
<dbReference type="SMART" id="SM00320">
    <property type="entry name" value="WD40"/>
    <property type="match status" value="6"/>
</dbReference>
<comment type="subunit">
    <text evidence="6">Component of the RIX1 complex, composed of IPI1, RIX1/IPI2 and IPI3 in a 1:2:2 stoichiometry. The complex interacts (via RIX1) with MDN1 (via its hexameric AAA ATPase ring) and the pre-60S ribosome particles.</text>
</comment>
<dbReference type="GO" id="GO:0006261">
    <property type="term" value="P:DNA-templated DNA replication"/>
    <property type="evidence" value="ECO:0007669"/>
    <property type="project" value="TreeGrafter"/>
</dbReference>
<evidence type="ECO:0000256" key="2">
    <source>
        <dbReference type="ARBA" id="ARBA00010143"/>
    </source>
</evidence>
<protein>
    <recommendedName>
        <fullName evidence="6">Pre-rRNA-processing protein IPI3</fullName>
    </recommendedName>
</protein>
<dbReference type="InterPro" id="IPR036322">
    <property type="entry name" value="WD40_repeat_dom_sf"/>
</dbReference>
<keyword evidence="6" id="KW-0539">Nucleus</keyword>
<evidence type="ECO:0000313" key="8">
    <source>
        <dbReference type="Proteomes" id="UP000824998"/>
    </source>
</evidence>
<dbReference type="InterPro" id="IPR015943">
    <property type="entry name" value="WD40/YVTN_repeat-like_dom_sf"/>
</dbReference>
<reference evidence="7" key="1">
    <citation type="journal article" date="2021" name="IMA Fungus">
        <title>Genomic characterization of three marine fungi, including Emericellopsis atlantica sp. nov. with signatures of a generalist lifestyle and marine biomass degradation.</title>
        <authorList>
            <person name="Hagestad O.C."/>
            <person name="Hou L."/>
            <person name="Andersen J.H."/>
            <person name="Hansen E.H."/>
            <person name="Altermark B."/>
            <person name="Li C."/>
            <person name="Kuhnert E."/>
            <person name="Cox R.J."/>
            <person name="Crous P.W."/>
            <person name="Spatafora J.W."/>
            <person name="Lail K."/>
            <person name="Amirebrahimi M."/>
            <person name="Lipzen A."/>
            <person name="Pangilinan J."/>
            <person name="Andreopoulos W."/>
            <person name="Hayes R.D."/>
            <person name="Ng V."/>
            <person name="Grigoriev I.V."/>
            <person name="Jackson S.A."/>
            <person name="Sutton T.D.S."/>
            <person name="Dobson A.D.W."/>
            <person name="Rama T."/>
        </authorList>
    </citation>
    <scope>NUCLEOTIDE SEQUENCE</scope>
    <source>
        <strain evidence="7">TRa018bII</strain>
    </source>
</reference>
<dbReference type="PROSITE" id="PS50082">
    <property type="entry name" value="WD_REPEATS_2"/>
    <property type="match status" value="2"/>
</dbReference>
<dbReference type="PANTHER" id="PTHR18763:SF0">
    <property type="entry name" value="WD REPEAT-CONTAINING PROTEIN 18"/>
    <property type="match status" value="1"/>
</dbReference>
<evidence type="ECO:0000256" key="3">
    <source>
        <dbReference type="ARBA" id="ARBA00022574"/>
    </source>
</evidence>
<keyword evidence="4" id="KW-0677">Repeat</keyword>
<name>A0A9P7Y935_9HELO</name>
<comment type="similarity">
    <text evidence="2 6">Belongs to the WD repeat IPI3/WDR18 family.</text>
</comment>
<dbReference type="Proteomes" id="UP000824998">
    <property type="component" value="Unassembled WGS sequence"/>
</dbReference>
<accession>A0A9P7Y935</accession>
<organism evidence="7 8">
    <name type="scientific">Amylocarpus encephaloides</name>
    <dbReference type="NCBI Taxonomy" id="45428"/>
    <lineage>
        <taxon>Eukaryota</taxon>
        <taxon>Fungi</taxon>
        <taxon>Dikarya</taxon>
        <taxon>Ascomycota</taxon>
        <taxon>Pezizomycotina</taxon>
        <taxon>Leotiomycetes</taxon>
        <taxon>Helotiales</taxon>
        <taxon>Helotiales incertae sedis</taxon>
        <taxon>Amylocarpus</taxon>
    </lineage>
</organism>
<dbReference type="AlphaFoldDB" id="A0A9P7Y935"/>
<keyword evidence="6" id="KW-0698">rRNA processing</keyword>
<keyword evidence="3 5" id="KW-0853">WD repeat</keyword>